<dbReference type="SUPFAM" id="SSF52058">
    <property type="entry name" value="L domain-like"/>
    <property type="match status" value="1"/>
</dbReference>
<dbReference type="FunFam" id="3.80.10.10:FF:000129">
    <property type="entry name" value="Leucine-rich repeat receptor-like kinase"/>
    <property type="match status" value="1"/>
</dbReference>
<evidence type="ECO:0000256" key="3">
    <source>
        <dbReference type="ARBA" id="ARBA00012513"/>
    </source>
</evidence>
<proteinExistence type="inferred from homology"/>
<keyword evidence="10 17" id="KW-0547">Nucleotide-binding</keyword>
<dbReference type="InterPro" id="IPR001611">
    <property type="entry name" value="Leu-rich_rpt"/>
</dbReference>
<dbReference type="InterPro" id="IPR008271">
    <property type="entry name" value="Ser/Thr_kinase_AS"/>
</dbReference>
<dbReference type="PANTHER" id="PTHR45974">
    <property type="entry name" value="RECEPTOR-LIKE PROTEIN 55"/>
    <property type="match status" value="1"/>
</dbReference>
<dbReference type="PANTHER" id="PTHR45974:SF23">
    <property type="entry name" value="PROTEIN KINASE DOMAIN-CONTAINING PROTEIN"/>
    <property type="match status" value="1"/>
</dbReference>
<dbReference type="Gene3D" id="3.30.200.20">
    <property type="entry name" value="Phosphorylase Kinase, domain 1"/>
    <property type="match status" value="1"/>
</dbReference>
<dbReference type="Pfam" id="PF08263">
    <property type="entry name" value="LRRNT_2"/>
    <property type="match status" value="1"/>
</dbReference>
<evidence type="ECO:0000259" key="19">
    <source>
        <dbReference type="PROSITE" id="PS50011"/>
    </source>
</evidence>
<evidence type="ECO:0000256" key="9">
    <source>
        <dbReference type="ARBA" id="ARBA00022737"/>
    </source>
</evidence>
<evidence type="ECO:0000256" key="6">
    <source>
        <dbReference type="ARBA" id="ARBA00022679"/>
    </source>
</evidence>
<keyword evidence="7 18" id="KW-0812">Transmembrane</keyword>
<gene>
    <name evidence="20" type="ORF">CQW23_23851</name>
</gene>
<dbReference type="AlphaFoldDB" id="A0A2G2VT53"/>
<evidence type="ECO:0000256" key="4">
    <source>
        <dbReference type="ARBA" id="ARBA00022527"/>
    </source>
</evidence>
<keyword evidence="12 17" id="KW-0067">ATP-binding</keyword>
<evidence type="ECO:0000256" key="7">
    <source>
        <dbReference type="ARBA" id="ARBA00022692"/>
    </source>
</evidence>
<evidence type="ECO:0000256" key="18">
    <source>
        <dbReference type="SAM" id="Phobius"/>
    </source>
</evidence>
<evidence type="ECO:0000256" key="13">
    <source>
        <dbReference type="ARBA" id="ARBA00022989"/>
    </source>
</evidence>
<dbReference type="GO" id="GO:0005524">
    <property type="term" value="F:ATP binding"/>
    <property type="evidence" value="ECO:0007669"/>
    <property type="project" value="UniProtKB-UniRule"/>
</dbReference>
<dbReference type="InterPro" id="IPR013210">
    <property type="entry name" value="LRR_N_plant-typ"/>
</dbReference>
<evidence type="ECO:0000256" key="1">
    <source>
        <dbReference type="ARBA" id="ARBA00004479"/>
    </source>
</evidence>
<comment type="similarity">
    <text evidence="2">Belongs to the protein kinase superfamily. Ser/Thr protein kinase family.</text>
</comment>
<keyword evidence="14 18" id="KW-0472">Membrane</keyword>
<dbReference type="GO" id="GO:0004674">
    <property type="term" value="F:protein serine/threonine kinase activity"/>
    <property type="evidence" value="ECO:0007669"/>
    <property type="project" value="UniProtKB-KW"/>
</dbReference>
<feature type="domain" description="Protein kinase" evidence="19">
    <location>
        <begin position="706"/>
        <end position="977"/>
    </location>
</feature>
<evidence type="ECO:0000256" key="16">
    <source>
        <dbReference type="ARBA" id="ARBA00023180"/>
    </source>
</evidence>
<comment type="caution">
    <text evidence="20">The sequence shown here is derived from an EMBL/GenBank/DDBJ whole genome shotgun (WGS) entry which is preliminary data.</text>
</comment>
<evidence type="ECO:0000256" key="5">
    <source>
        <dbReference type="ARBA" id="ARBA00022614"/>
    </source>
</evidence>
<dbReference type="InterPro" id="IPR017441">
    <property type="entry name" value="Protein_kinase_ATP_BS"/>
</dbReference>
<evidence type="ECO:0000256" key="12">
    <source>
        <dbReference type="ARBA" id="ARBA00022840"/>
    </source>
</evidence>
<dbReference type="InterPro" id="IPR032675">
    <property type="entry name" value="LRR_dom_sf"/>
</dbReference>
<keyword evidence="6" id="KW-0808">Transferase</keyword>
<dbReference type="InterPro" id="IPR000719">
    <property type="entry name" value="Prot_kinase_dom"/>
</dbReference>
<dbReference type="GO" id="GO:0016020">
    <property type="term" value="C:membrane"/>
    <property type="evidence" value="ECO:0007669"/>
    <property type="project" value="UniProtKB-SubCell"/>
</dbReference>
<dbReference type="InterPro" id="IPR001245">
    <property type="entry name" value="Ser-Thr/Tyr_kinase_cat_dom"/>
</dbReference>
<keyword evidence="15" id="KW-0675">Receptor</keyword>
<dbReference type="PROSITE" id="PS00108">
    <property type="entry name" value="PROTEIN_KINASE_ST"/>
    <property type="match status" value="1"/>
</dbReference>
<keyword evidence="16" id="KW-0325">Glycoprotein</keyword>
<keyword evidence="13 18" id="KW-1133">Transmembrane helix</keyword>
<evidence type="ECO:0000313" key="21">
    <source>
        <dbReference type="Proteomes" id="UP000224567"/>
    </source>
</evidence>
<name>A0A2G2VT53_CAPBA</name>
<dbReference type="Gene3D" id="1.10.510.10">
    <property type="entry name" value="Transferase(Phosphotransferase) domain 1"/>
    <property type="match status" value="1"/>
</dbReference>
<dbReference type="FunFam" id="3.80.10.10:FF:000041">
    <property type="entry name" value="LRR receptor-like serine/threonine-protein kinase ERECTA"/>
    <property type="match status" value="1"/>
</dbReference>
<keyword evidence="8" id="KW-0732">Signal</keyword>
<organism evidence="20 21">
    <name type="scientific">Capsicum baccatum</name>
    <name type="common">Peruvian pepper</name>
    <dbReference type="NCBI Taxonomy" id="33114"/>
    <lineage>
        <taxon>Eukaryota</taxon>
        <taxon>Viridiplantae</taxon>
        <taxon>Streptophyta</taxon>
        <taxon>Embryophyta</taxon>
        <taxon>Tracheophyta</taxon>
        <taxon>Spermatophyta</taxon>
        <taxon>Magnoliopsida</taxon>
        <taxon>eudicotyledons</taxon>
        <taxon>Gunneridae</taxon>
        <taxon>Pentapetalae</taxon>
        <taxon>asterids</taxon>
        <taxon>lamiids</taxon>
        <taxon>Solanales</taxon>
        <taxon>Solanaceae</taxon>
        <taxon>Solanoideae</taxon>
        <taxon>Capsiceae</taxon>
        <taxon>Capsicum</taxon>
    </lineage>
</organism>
<dbReference type="Pfam" id="PF07714">
    <property type="entry name" value="PK_Tyr_Ser-Thr"/>
    <property type="match status" value="1"/>
</dbReference>
<evidence type="ECO:0000256" key="14">
    <source>
        <dbReference type="ARBA" id="ARBA00023136"/>
    </source>
</evidence>
<comment type="subcellular location">
    <subcellularLocation>
        <location evidence="1">Membrane</location>
        <topology evidence="1">Single-pass type I membrane protein</topology>
    </subcellularLocation>
</comment>
<keyword evidence="21" id="KW-1185">Reference proteome</keyword>
<accession>A0A2G2VT53</accession>
<keyword evidence="4" id="KW-0723">Serine/threonine-protein kinase</keyword>
<dbReference type="SMART" id="SM00220">
    <property type="entry name" value="S_TKc"/>
    <property type="match status" value="1"/>
</dbReference>
<evidence type="ECO:0000256" key="15">
    <source>
        <dbReference type="ARBA" id="ARBA00023170"/>
    </source>
</evidence>
<dbReference type="Proteomes" id="UP000224567">
    <property type="component" value="Unassembled WGS sequence"/>
</dbReference>
<evidence type="ECO:0000313" key="20">
    <source>
        <dbReference type="EMBL" id="PHT36151.1"/>
    </source>
</evidence>
<dbReference type="PROSITE" id="PS00107">
    <property type="entry name" value="PROTEIN_KINASE_ATP"/>
    <property type="match status" value="1"/>
</dbReference>
<dbReference type="CDD" id="cd14066">
    <property type="entry name" value="STKc_IRAK"/>
    <property type="match status" value="1"/>
</dbReference>
<dbReference type="EMBL" id="MLFT02000010">
    <property type="protein sequence ID" value="PHT36151.1"/>
    <property type="molecule type" value="Genomic_DNA"/>
</dbReference>
<feature type="transmembrane region" description="Helical" evidence="18">
    <location>
        <begin position="644"/>
        <end position="667"/>
    </location>
</feature>
<dbReference type="SUPFAM" id="SSF56112">
    <property type="entry name" value="Protein kinase-like (PK-like)"/>
    <property type="match status" value="1"/>
</dbReference>
<dbReference type="OrthoDB" id="1265845at2759"/>
<dbReference type="FunFam" id="3.30.200.20:FF:000328">
    <property type="entry name" value="Leucine-rich repeat protein kinase family protein"/>
    <property type="match status" value="1"/>
</dbReference>
<evidence type="ECO:0000256" key="2">
    <source>
        <dbReference type="ARBA" id="ARBA00008684"/>
    </source>
</evidence>
<sequence length="1036" mass="115400">MKVAEMRMLRWMCGLTKGDRVRNETIREKVGVTPVEIKMRKVRLRWFGHVMKRGMDASVRRCERLALDGFRRGRGRPKKYWGEVIRRDMEQLQLTEDMTLDRKIWRTRIRAEVDALEAIHGSLEDPMGYLRNWEKEKDPCTSWSFVHCFQNETEGYQHVQELRLMNLSLSGTLAPELGQLKHMDTLNFMWNSISGSIPKEIGNITALRLLLLSGNQLSGPLPEELGYLPNLNKFQLDLNDISGPIPKSFANLPKVAHFHMNNNSISGQIPPELSVLPRLQHFLLDNNDLSGYLPPELALMPNLTILQLDNNNFEGSVVPASYSNMTKLLKLSLRNCNLQGPVPDLSTIPHLLYLDLSRNQLTGNIPTNKLSDNITTIILSGNMLNGSIPSNFSVLPRLQRLSLNNNRLSGFVPTTIWENKTFVPGAKLRLNLQRNYLSDISSIPNPPPNVDMMLYGNPVCGNANERQITQFCKSRDGGEEYGGVNNSIASCAAQPPCNQDFEYVPALKDGCYCAAPFGVGLRLRSPSISDFPPHYNDFEQWITKSVNLNDYQLHIDSVAWQIGPRLRLFLKFFPPRSNDSGTNAFGKFNDSEIERIANKFAIFNLTGSEIFGPYDLLNFTAMGYSSVLFPSLEGGGSRKSRGTVVGIVLGSICAAAVLLVAIIFVLLKMHPRSHMSKDQSISKYPMRIEGVKALGFKELEVATNSFSSTTEIGQGGYGKVYKGSLADGTTVAIKRAQQGSLQGEKEFYTEIELLSRVHHRNLVSLVGYCNEGSEQMLVYEFMPNGSLHDLLSARYGQRLSLGTRLHIALGAARGILYLHTEADPPIIHRDIKANNILLDSKFTAKVSDFGISRLAPLPDAETSGHVSTVVKGTPGYLDPEYFFTHKLTEKSDVYSLGIVFLELLTGMRPISQGRNIVREVNAACQSGMISSIIDRNIGTPYSSDCVKKFLDLALRCSVDEQKDRPLMLEVVRELENITSTVPAAFDNNIIASDVDVSTSGMSSSPSTSTYSRHTTTYTTMEGIELVSGVIPSIRPR</sequence>
<keyword evidence="11" id="KW-0418">Kinase</keyword>
<dbReference type="Gene3D" id="3.80.10.10">
    <property type="entry name" value="Ribonuclease Inhibitor"/>
    <property type="match status" value="2"/>
</dbReference>
<dbReference type="FunFam" id="1.10.510.10:FF:000453">
    <property type="entry name" value="LRR receptor-like serine/threonine-protein kinase HSL2"/>
    <property type="match status" value="1"/>
</dbReference>
<dbReference type="EC" id="2.7.11.1" evidence="3"/>
<keyword evidence="5" id="KW-0433">Leucine-rich repeat</keyword>
<dbReference type="InterPro" id="IPR011009">
    <property type="entry name" value="Kinase-like_dom_sf"/>
</dbReference>
<protein>
    <recommendedName>
        <fullName evidence="3">non-specific serine/threonine protein kinase</fullName>
        <ecNumber evidence="3">2.7.11.1</ecNumber>
    </recommendedName>
</protein>
<evidence type="ECO:0000256" key="11">
    <source>
        <dbReference type="ARBA" id="ARBA00022777"/>
    </source>
</evidence>
<dbReference type="PROSITE" id="PS50011">
    <property type="entry name" value="PROTEIN_KINASE_DOM"/>
    <property type="match status" value="1"/>
</dbReference>
<dbReference type="Pfam" id="PF00560">
    <property type="entry name" value="LRR_1"/>
    <property type="match status" value="3"/>
</dbReference>
<evidence type="ECO:0000256" key="10">
    <source>
        <dbReference type="ARBA" id="ARBA00022741"/>
    </source>
</evidence>
<reference evidence="21" key="2">
    <citation type="journal article" date="2017" name="J. Anim. Genet.">
        <title>Multiple reference genome sequences of hot pepper reveal the massive evolution of plant disease resistance genes by retroduplication.</title>
        <authorList>
            <person name="Kim S."/>
            <person name="Park J."/>
            <person name="Yeom S.-I."/>
            <person name="Kim Y.-M."/>
            <person name="Seo E."/>
            <person name="Kim K.-T."/>
            <person name="Kim M.-S."/>
            <person name="Lee J.M."/>
            <person name="Cheong K."/>
            <person name="Shin H.-S."/>
            <person name="Kim S.-B."/>
            <person name="Han K."/>
            <person name="Lee J."/>
            <person name="Park M."/>
            <person name="Lee H.-A."/>
            <person name="Lee H.-Y."/>
            <person name="Lee Y."/>
            <person name="Oh S."/>
            <person name="Lee J.H."/>
            <person name="Choi E."/>
            <person name="Choi E."/>
            <person name="Lee S.E."/>
            <person name="Jeon J."/>
            <person name="Kim H."/>
            <person name="Choi G."/>
            <person name="Song H."/>
            <person name="Lee J."/>
            <person name="Lee S.-C."/>
            <person name="Kwon J.-K."/>
            <person name="Lee H.-Y."/>
            <person name="Koo N."/>
            <person name="Hong Y."/>
            <person name="Kim R.W."/>
            <person name="Kang W.-H."/>
            <person name="Huh J.H."/>
            <person name="Kang B.-C."/>
            <person name="Yang T.-J."/>
            <person name="Lee Y.-H."/>
            <person name="Bennetzen J.L."/>
            <person name="Choi D."/>
        </authorList>
    </citation>
    <scope>NUCLEOTIDE SEQUENCE [LARGE SCALE GENOMIC DNA]</scope>
    <source>
        <strain evidence="21">cv. PBC81</strain>
    </source>
</reference>
<keyword evidence="9" id="KW-0677">Repeat</keyword>
<evidence type="ECO:0000256" key="17">
    <source>
        <dbReference type="PROSITE-ProRule" id="PRU10141"/>
    </source>
</evidence>
<reference evidence="20 21" key="1">
    <citation type="journal article" date="2017" name="Genome Biol.">
        <title>New reference genome sequences of hot pepper reveal the massive evolution of plant disease-resistance genes by retroduplication.</title>
        <authorList>
            <person name="Kim S."/>
            <person name="Park J."/>
            <person name="Yeom S.I."/>
            <person name="Kim Y.M."/>
            <person name="Seo E."/>
            <person name="Kim K.T."/>
            <person name="Kim M.S."/>
            <person name="Lee J.M."/>
            <person name="Cheong K."/>
            <person name="Shin H.S."/>
            <person name="Kim S.B."/>
            <person name="Han K."/>
            <person name="Lee J."/>
            <person name="Park M."/>
            <person name="Lee H.A."/>
            <person name="Lee H.Y."/>
            <person name="Lee Y."/>
            <person name="Oh S."/>
            <person name="Lee J.H."/>
            <person name="Choi E."/>
            <person name="Choi E."/>
            <person name="Lee S.E."/>
            <person name="Jeon J."/>
            <person name="Kim H."/>
            <person name="Choi G."/>
            <person name="Song H."/>
            <person name="Lee J."/>
            <person name="Lee S.C."/>
            <person name="Kwon J.K."/>
            <person name="Lee H.Y."/>
            <person name="Koo N."/>
            <person name="Hong Y."/>
            <person name="Kim R.W."/>
            <person name="Kang W.H."/>
            <person name="Huh J.H."/>
            <person name="Kang B.C."/>
            <person name="Yang T.J."/>
            <person name="Lee Y.H."/>
            <person name="Bennetzen J.L."/>
            <person name="Choi D."/>
        </authorList>
    </citation>
    <scope>NUCLEOTIDE SEQUENCE [LARGE SCALE GENOMIC DNA]</scope>
    <source>
        <strain evidence="21">cv. PBC81</strain>
    </source>
</reference>
<feature type="binding site" evidence="17">
    <location>
        <position position="734"/>
    </location>
    <ligand>
        <name>ATP</name>
        <dbReference type="ChEBI" id="CHEBI:30616"/>
    </ligand>
</feature>
<dbReference type="GO" id="GO:0050832">
    <property type="term" value="P:defense response to fungus"/>
    <property type="evidence" value="ECO:0007669"/>
    <property type="project" value="UniProtKB-ARBA"/>
</dbReference>
<evidence type="ECO:0000256" key="8">
    <source>
        <dbReference type="ARBA" id="ARBA00022729"/>
    </source>
</evidence>